<name>A0A0M4L7L2_9HYPH</name>
<dbReference type="EMBL" id="CP010401">
    <property type="protein sequence ID" value="ALE03946.1"/>
    <property type="molecule type" value="Genomic_DNA"/>
</dbReference>
<keyword evidence="16" id="KW-0413">Isomerase</keyword>
<keyword evidence="3" id="KW-1003">Cell membrane</keyword>
<evidence type="ECO:0000256" key="8">
    <source>
        <dbReference type="ARBA" id="ARBA00023186"/>
    </source>
</evidence>
<dbReference type="SUPFAM" id="SSF109998">
    <property type="entry name" value="Triger factor/SurA peptide-binding domain-like"/>
    <property type="match status" value="1"/>
</dbReference>
<dbReference type="Pfam" id="PF13624">
    <property type="entry name" value="SurA_N_3"/>
    <property type="match status" value="1"/>
</dbReference>
<dbReference type="GO" id="GO:0003755">
    <property type="term" value="F:peptidyl-prolyl cis-trans isomerase activity"/>
    <property type="evidence" value="ECO:0007669"/>
    <property type="project" value="InterPro"/>
</dbReference>
<comment type="similarity">
    <text evidence="11">Belongs to the PpiD chaperone family.</text>
</comment>
<dbReference type="Gene3D" id="3.10.50.40">
    <property type="match status" value="1"/>
</dbReference>
<evidence type="ECO:0000256" key="11">
    <source>
        <dbReference type="ARBA" id="ARBA00038408"/>
    </source>
</evidence>
<comment type="subcellular location">
    <subcellularLocation>
        <location evidence="1">Cell inner membrane</location>
        <topology evidence="1">Single-pass type II membrane protein</topology>
        <orientation evidence="1">Periplasmic side</orientation>
    </subcellularLocation>
</comment>
<evidence type="ECO:0000259" key="15">
    <source>
        <dbReference type="Pfam" id="PF13145"/>
    </source>
</evidence>
<evidence type="ECO:0000256" key="1">
    <source>
        <dbReference type="ARBA" id="ARBA00004382"/>
    </source>
</evidence>
<keyword evidence="5 14" id="KW-0812">Transmembrane</keyword>
<proteinExistence type="inferred from homology"/>
<keyword evidence="4" id="KW-0997">Cell inner membrane</keyword>
<feature type="transmembrane region" description="Helical" evidence="14">
    <location>
        <begin position="12"/>
        <end position="32"/>
    </location>
</feature>
<organism evidence="16 17">
    <name type="scientific">Bartonella ancashensis</name>
    <dbReference type="NCBI Taxonomy" id="1318743"/>
    <lineage>
        <taxon>Bacteria</taxon>
        <taxon>Pseudomonadati</taxon>
        <taxon>Pseudomonadota</taxon>
        <taxon>Alphaproteobacteria</taxon>
        <taxon>Hyphomicrobiales</taxon>
        <taxon>Bartonellaceae</taxon>
        <taxon>Bartonella</taxon>
    </lineage>
</organism>
<evidence type="ECO:0000256" key="14">
    <source>
        <dbReference type="SAM" id="Phobius"/>
    </source>
</evidence>
<evidence type="ECO:0000256" key="6">
    <source>
        <dbReference type="ARBA" id="ARBA00022989"/>
    </source>
</evidence>
<keyword evidence="17" id="KW-1185">Reference proteome</keyword>
<dbReference type="STRING" id="1318743.PU02_1132"/>
<evidence type="ECO:0000256" key="5">
    <source>
        <dbReference type="ARBA" id="ARBA00022692"/>
    </source>
</evidence>
<dbReference type="InterPro" id="IPR046357">
    <property type="entry name" value="PPIase_dom_sf"/>
</dbReference>
<evidence type="ECO:0000256" key="13">
    <source>
        <dbReference type="ARBA" id="ARBA00042775"/>
    </source>
</evidence>
<dbReference type="AlphaFoldDB" id="A0A0M4L7L2"/>
<dbReference type="Proteomes" id="UP000057213">
    <property type="component" value="Chromosome"/>
</dbReference>
<dbReference type="InterPro" id="IPR027304">
    <property type="entry name" value="Trigger_fact/SurA_dom_sf"/>
</dbReference>
<evidence type="ECO:0000256" key="10">
    <source>
        <dbReference type="ARBA" id="ARBA00031484"/>
    </source>
</evidence>
<evidence type="ECO:0000256" key="9">
    <source>
        <dbReference type="ARBA" id="ARBA00030642"/>
    </source>
</evidence>
<evidence type="ECO:0000256" key="7">
    <source>
        <dbReference type="ARBA" id="ARBA00023136"/>
    </source>
</evidence>
<sequence length="630" mass="72115">MMLNSIRNAASHWIARVFFTILLLCFVFLWGVPQLYTTHKEDLISSGKSTITIDSYRLALFDQALRIASASQLGRMFSQDEIQQYRIPAFVFDQLRQDVLLDEQAYRMKIGLSKDMLAHIISADNVFQNDGVFDERLFFNYLKQSNVNQNNLLDFYAQKGKRNQLVAASLDGMKLPDILHKALFLHKEEKRVADYFIISVNKDKKIIDPDPETLQKWFDARKDHFRSPEYRTVSLLSMSPKEVVKQENISIDEIRDYYTQNASRFTTPEKRIIEELRFSTREAADEAAQKIIKGLSFENLVKAEKKTLKEITKGPLGKNEFPDYLASEIFELKQGQISPVINSLQGPLIIRVIRIIPSGPVSFEKVKEEILQTLIQNRATTVIRNQYAAVEDSRFEGLSFEELSNQYNLPLRKITLDRTGKTIEGTVVADLPQKETLLKAIYQSTENAELDPIPLHGGGYVWYQVDQIIPSRSRPLAEVKQDAIAQWKHEEAQRILDEKANNILKQLTEGKKFDALADQLGVKKQTTQALRRQDSLDLFGKEGIKALFSGPKGHYGAVKSTTEESRIIYKVITLTVPENVEDLTISPDIRASMDMMIREDLKLGMLQFANSEHPVKINGQNYNRIFNIAQ</sequence>
<dbReference type="SUPFAM" id="SSF54534">
    <property type="entry name" value="FKBP-like"/>
    <property type="match status" value="1"/>
</dbReference>
<dbReference type="GO" id="GO:0005886">
    <property type="term" value="C:plasma membrane"/>
    <property type="evidence" value="ECO:0007669"/>
    <property type="project" value="UniProtKB-SubCell"/>
</dbReference>
<gene>
    <name evidence="16" type="ORF">PU02_1132</name>
</gene>
<keyword evidence="8" id="KW-0143">Chaperone</keyword>
<dbReference type="PANTHER" id="PTHR47529:SF1">
    <property type="entry name" value="PERIPLASMIC CHAPERONE PPID"/>
    <property type="match status" value="1"/>
</dbReference>
<evidence type="ECO:0000313" key="16">
    <source>
        <dbReference type="EMBL" id="ALE03946.1"/>
    </source>
</evidence>
<evidence type="ECO:0000313" key="17">
    <source>
        <dbReference type="Proteomes" id="UP000057213"/>
    </source>
</evidence>
<evidence type="ECO:0000256" key="2">
    <source>
        <dbReference type="ARBA" id="ARBA00018370"/>
    </source>
</evidence>
<accession>A0A0M4L7L2</accession>
<reference evidence="16 17" key="1">
    <citation type="journal article" date="2015" name="Genome Announc.">
        <title>Complete Genome Sequence of Bartonella ancashensis Strain 20.00, Isolated from the Blood of a Patient with Verruga Peruana.</title>
        <authorList>
            <person name="Hang J."/>
            <person name="Mullins K.E."/>
            <person name="Clifford R.J."/>
            <person name="Onmus-Leone F."/>
            <person name="Yang Y."/>
            <person name="Jiang J."/>
            <person name="Leguia M."/>
            <person name="Kasper M.R."/>
            <person name="Maguina C."/>
            <person name="Lesho E.P."/>
            <person name="Jarman R.G."/>
            <person name="Richards A.L."/>
            <person name="Blazes D."/>
        </authorList>
    </citation>
    <scope>NUCLEOTIDE SEQUENCE [LARGE SCALE GENOMIC DNA]</scope>
    <source>
        <strain evidence="16 17">20.00</strain>
    </source>
</reference>
<dbReference type="PANTHER" id="PTHR47529">
    <property type="entry name" value="PEPTIDYL-PROLYL CIS-TRANS ISOMERASE D"/>
    <property type="match status" value="1"/>
</dbReference>
<feature type="domain" description="PpiC" evidence="15">
    <location>
        <begin position="252"/>
        <end position="368"/>
    </location>
</feature>
<dbReference type="Pfam" id="PF13145">
    <property type="entry name" value="Rotamase_2"/>
    <property type="match status" value="1"/>
</dbReference>
<evidence type="ECO:0000256" key="3">
    <source>
        <dbReference type="ARBA" id="ARBA00022475"/>
    </source>
</evidence>
<keyword evidence="7 14" id="KW-0472">Membrane</keyword>
<dbReference type="InterPro" id="IPR052029">
    <property type="entry name" value="PpiD_chaperone"/>
</dbReference>
<dbReference type="InterPro" id="IPR000297">
    <property type="entry name" value="PPIase_PpiC"/>
</dbReference>
<evidence type="ECO:0000256" key="4">
    <source>
        <dbReference type="ARBA" id="ARBA00022519"/>
    </source>
</evidence>
<protein>
    <recommendedName>
        <fullName evidence="2">Parvulin-like PPIase</fullName>
    </recommendedName>
    <alternativeName>
        <fullName evidence="9">Peptidyl-prolyl cis-trans isomerase plp</fullName>
    </alternativeName>
    <alternativeName>
        <fullName evidence="12">Periplasmic chaperone PpiD</fullName>
    </alternativeName>
    <alternativeName>
        <fullName evidence="13">Periplasmic folding chaperone</fullName>
    </alternativeName>
    <alternativeName>
        <fullName evidence="10">Rotamase plp</fullName>
    </alternativeName>
</protein>
<keyword evidence="6 14" id="KW-1133">Transmembrane helix</keyword>
<evidence type="ECO:0000256" key="12">
    <source>
        <dbReference type="ARBA" id="ARBA00040743"/>
    </source>
</evidence>
<dbReference type="PATRIC" id="fig|1318743.3.peg.1149"/>
<dbReference type="KEGG" id="banc:PU02_1132"/>